<evidence type="ECO:0000256" key="10">
    <source>
        <dbReference type="ARBA" id="ARBA00023180"/>
    </source>
</evidence>
<keyword evidence="5" id="KW-0479">Metal-binding</keyword>
<dbReference type="Proteomes" id="UP001327560">
    <property type="component" value="Chromosome 2"/>
</dbReference>
<keyword evidence="8" id="KW-0378">Hydrolase</keyword>
<dbReference type="Pfam" id="PF02265">
    <property type="entry name" value="S1-P1_nuclease"/>
    <property type="match status" value="1"/>
</dbReference>
<evidence type="ECO:0000256" key="9">
    <source>
        <dbReference type="ARBA" id="ARBA00023157"/>
    </source>
</evidence>
<dbReference type="EC" id="3.1.30.1" evidence="3"/>
<dbReference type="GO" id="GO:0046872">
    <property type="term" value="F:metal ion binding"/>
    <property type="evidence" value="ECO:0007669"/>
    <property type="project" value="UniProtKB-KW"/>
</dbReference>
<evidence type="ECO:0000256" key="6">
    <source>
        <dbReference type="ARBA" id="ARBA00022729"/>
    </source>
</evidence>
<dbReference type="SUPFAM" id="SSF48537">
    <property type="entry name" value="Phospholipase C/P1 nuclease"/>
    <property type="match status" value="1"/>
</dbReference>
<evidence type="ECO:0000256" key="1">
    <source>
        <dbReference type="ARBA" id="ARBA00000245"/>
    </source>
</evidence>
<keyword evidence="10" id="KW-0325">Glycoprotein</keyword>
<evidence type="ECO:0000256" key="5">
    <source>
        <dbReference type="ARBA" id="ARBA00022723"/>
    </source>
</evidence>
<sequence length="293" mass="33550">MGYSSVIFLGLLMMFSFPVARSWSKEGHILTCRIAQDLLDHEAAETVKHLLPQYADGDLSALCTWPDQIRHWYKYRWTSSLHFIDTPDEACTFQNSRDCPEDKCVAGAIRNFTSQLLHYKEGSSDRRYNLTEALLFLSHFMGDIHQPMHVGFTSDEGGNTIHVRWFRHKSNLHHVWDREIILTALADFYNKDLDMFQEDLQNNSTMGVWADDISSWRDCDDLLSCPNKYAAESISLACKWGYNGVTEGEALADEYFNSRMPIVAKRIAQGGIRLAMILNKVFGNHKQEIASPT</sequence>
<dbReference type="FunFam" id="1.10.575.10:FF:000002">
    <property type="entry name" value="Endonuclease 2"/>
    <property type="match status" value="1"/>
</dbReference>
<protein>
    <recommendedName>
        <fullName evidence="3">Aspergillus nuclease S1</fullName>
        <ecNumber evidence="3">3.1.30.1</ecNumber>
    </recommendedName>
</protein>
<dbReference type="PANTHER" id="PTHR33146">
    <property type="entry name" value="ENDONUCLEASE 4"/>
    <property type="match status" value="1"/>
</dbReference>
<keyword evidence="6 11" id="KW-0732">Signal</keyword>
<evidence type="ECO:0000256" key="8">
    <source>
        <dbReference type="ARBA" id="ARBA00022801"/>
    </source>
</evidence>
<keyword evidence="7" id="KW-0255">Endonuclease</keyword>
<dbReference type="GO" id="GO:0003676">
    <property type="term" value="F:nucleic acid binding"/>
    <property type="evidence" value="ECO:0007669"/>
    <property type="project" value="InterPro"/>
</dbReference>
<evidence type="ECO:0000256" key="3">
    <source>
        <dbReference type="ARBA" id="ARBA00012562"/>
    </source>
</evidence>
<dbReference type="PANTHER" id="PTHR33146:SF14">
    <property type="entry name" value="ENDONUCLEASE 1"/>
    <property type="match status" value="1"/>
</dbReference>
<keyword evidence="4" id="KW-0540">Nuclease</keyword>
<feature type="signal peptide" evidence="11">
    <location>
        <begin position="1"/>
        <end position="22"/>
    </location>
</feature>
<feature type="chain" id="PRO_5042970923" description="Aspergillus nuclease S1" evidence="11">
    <location>
        <begin position="23"/>
        <end position="293"/>
    </location>
</feature>
<name>A0AAQ3JUX5_9LILI</name>
<dbReference type="AlphaFoldDB" id="A0AAQ3JUX5"/>
<comment type="similarity">
    <text evidence="2">Belongs to the nuclease type I family.</text>
</comment>
<dbReference type="InterPro" id="IPR003154">
    <property type="entry name" value="S1/P1nuclease"/>
</dbReference>
<dbReference type="CDD" id="cd11010">
    <property type="entry name" value="S1-P1_nuclease"/>
    <property type="match status" value="1"/>
</dbReference>
<dbReference type="EMBL" id="CP136891">
    <property type="protein sequence ID" value="WOK96556.1"/>
    <property type="molecule type" value="Genomic_DNA"/>
</dbReference>
<accession>A0AAQ3JUX5</accession>
<reference evidence="12 13" key="1">
    <citation type="submission" date="2023-10" db="EMBL/GenBank/DDBJ databases">
        <title>Chromosome-scale genome assembly provides insights into flower coloration mechanisms of Canna indica.</title>
        <authorList>
            <person name="Li C."/>
        </authorList>
    </citation>
    <scope>NUCLEOTIDE SEQUENCE [LARGE SCALE GENOMIC DNA]</scope>
    <source>
        <tissue evidence="12">Flower</tissue>
    </source>
</reference>
<evidence type="ECO:0000313" key="13">
    <source>
        <dbReference type="Proteomes" id="UP001327560"/>
    </source>
</evidence>
<dbReference type="GO" id="GO:0004521">
    <property type="term" value="F:RNA endonuclease activity"/>
    <property type="evidence" value="ECO:0007669"/>
    <property type="project" value="UniProtKB-ARBA"/>
</dbReference>
<organism evidence="12 13">
    <name type="scientific">Canna indica</name>
    <name type="common">Indian-shot</name>
    <dbReference type="NCBI Taxonomy" id="4628"/>
    <lineage>
        <taxon>Eukaryota</taxon>
        <taxon>Viridiplantae</taxon>
        <taxon>Streptophyta</taxon>
        <taxon>Embryophyta</taxon>
        <taxon>Tracheophyta</taxon>
        <taxon>Spermatophyta</taxon>
        <taxon>Magnoliopsida</taxon>
        <taxon>Liliopsida</taxon>
        <taxon>Zingiberales</taxon>
        <taxon>Cannaceae</taxon>
        <taxon>Canna</taxon>
    </lineage>
</organism>
<dbReference type="InterPro" id="IPR008947">
    <property type="entry name" value="PLipase_C/P1_nuclease_dom_sf"/>
</dbReference>
<evidence type="ECO:0000256" key="11">
    <source>
        <dbReference type="SAM" id="SignalP"/>
    </source>
</evidence>
<keyword evidence="13" id="KW-1185">Reference proteome</keyword>
<dbReference type="Gene3D" id="1.10.575.10">
    <property type="entry name" value="P1 Nuclease"/>
    <property type="match status" value="1"/>
</dbReference>
<evidence type="ECO:0000256" key="4">
    <source>
        <dbReference type="ARBA" id="ARBA00022722"/>
    </source>
</evidence>
<dbReference type="GO" id="GO:0006308">
    <property type="term" value="P:DNA catabolic process"/>
    <property type="evidence" value="ECO:0007669"/>
    <property type="project" value="InterPro"/>
</dbReference>
<evidence type="ECO:0000313" key="12">
    <source>
        <dbReference type="EMBL" id="WOK96556.1"/>
    </source>
</evidence>
<gene>
    <name evidence="12" type="ORF">Cni_G05263</name>
</gene>
<comment type="catalytic activity">
    <reaction evidence="1">
        <text>Endonucleolytic cleavage to 5'-phosphomononucleotide and 5'-phosphooligonucleotide end-products.</text>
        <dbReference type="EC" id="3.1.30.1"/>
    </reaction>
</comment>
<dbReference type="GO" id="GO:0000014">
    <property type="term" value="F:single-stranded DNA endodeoxyribonuclease activity"/>
    <property type="evidence" value="ECO:0007669"/>
    <property type="project" value="UniProtKB-ARBA"/>
</dbReference>
<evidence type="ECO:0000256" key="2">
    <source>
        <dbReference type="ARBA" id="ARBA00009547"/>
    </source>
</evidence>
<keyword evidence="9" id="KW-1015">Disulfide bond</keyword>
<evidence type="ECO:0000256" key="7">
    <source>
        <dbReference type="ARBA" id="ARBA00022759"/>
    </source>
</evidence>
<proteinExistence type="inferred from homology"/>